<evidence type="ECO:0000313" key="1">
    <source>
        <dbReference type="EMBL" id="QNA70499.1"/>
    </source>
</evidence>
<gene>
    <name evidence="1" type="ORF">FA584_14215</name>
</gene>
<name>A0AA92G7N1_9BACT</name>
<geneLocation type="plasmid" evidence="1 2">
    <name>pSDCE1</name>
</geneLocation>
<accession>A0AA92G7N1</accession>
<dbReference type="GO" id="GO:0016740">
    <property type="term" value="F:transferase activity"/>
    <property type="evidence" value="ECO:0007669"/>
    <property type="project" value="UniProtKB-KW"/>
</dbReference>
<keyword evidence="1" id="KW-0614">Plasmid</keyword>
<sequence length="298" mass="34248">MANTHPAIAKMLEHYALNSKEESVDALREILQEIVLLGLYEGGFFKEAAFYGGTALRILHGLPRFSEDLDFSLLQENPSFDLRIYEKSLSETLLSFGFDVKIEMKEKTAESAVQSAFLKGNTVEHLLSINAPKNILQSIHKDQIIKIKFEVDTEPPLHFQTHSVLRLIPRPYSITAMTLPSLFAGKMHALLCRAWGTRPKGRDWYDLVWYIAHKTPLDLEHLNARLEQSCKWFEAQKQTLPEHLTKESLIALLNTRIEHLDIAKAKNDVRPFIKEMAELELWSEVFFKQIIHDIVLEA</sequence>
<organism evidence="1 2">
    <name type="scientific">Sulfurospirillum diekertiae</name>
    <dbReference type="NCBI Taxonomy" id="1854492"/>
    <lineage>
        <taxon>Bacteria</taxon>
        <taxon>Pseudomonadati</taxon>
        <taxon>Campylobacterota</taxon>
        <taxon>Epsilonproteobacteria</taxon>
        <taxon>Campylobacterales</taxon>
        <taxon>Sulfurospirillaceae</taxon>
        <taxon>Sulfurospirillum</taxon>
    </lineage>
</organism>
<evidence type="ECO:0000313" key="2">
    <source>
        <dbReference type="Proteomes" id="UP000502831"/>
    </source>
</evidence>
<proteinExistence type="predicted"/>
<keyword evidence="1" id="KW-0808">Transferase</keyword>
<protein>
    <submittedName>
        <fullName evidence="1">Nucleotidyl transferase AbiEii/AbiGii toxin family protein</fullName>
    </submittedName>
</protein>
<dbReference type="EMBL" id="CP059996">
    <property type="protein sequence ID" value="QNA70499.1"/>
    <property type="molecule type" value="Genomic_DNA"/>
</dbReference>
<dbReference type="AlphaFoldDB" id="A0AA92G7N1"/>
<reference evidence="1 2" key="1">
    <citation type="submission" date="2020-08" db="EMBL/GenBank/DDBJ databases">
        <title>Genome of Dechlorinating Sulfurospirillum strain ACSDCE.</title>
        <authorList>
            <person name="Yang Y."/>
            <person name="Huo L."/>
            <person name="Yan J."/>
        </authorList>
    </citation>
    <scope>NUCLEOTIDE SEQUENCE [LARGE SCALE GENOMIC DNA]</scope>
    <source>
        <strain evidence="1 2">ACSDCE</strain>
        <plasmid evidence="1 2">pSDCE1</plasmid>
    </source>
</reference>
<dbReference type="RefSeq" id="WP_191342132.1">
    <property type="nucleotide sequence ID" value="NZ_CP059996.1"/>
</dbReference>
<dbReference type="InterPro" id="IPR014942">
    <property type="entry name" value="AbiEii"/>
</dbReference>
<dbReference type="Gene3D" id="3.10.450.620">
    <property type="entry name" value="JHP933, nucleotidyltransferase-like core domain"/>
    <property type="match status" value="1"/>
</dbReference>
<dbReference type="Pfam" id="PF08843">
    <property type="entry name" value="AbiEii"/>
    <property type="match status" value="1"/>
</dbReference>
<dbReference type="Proteomes" id="UP000502831">
    <property type="component" value="Plasmid pSDCE1"/>
</dbReference>